<dbReference type="Gene3D" id="1.25.40.20">
    <property type="entry name" value="Ankyrin repeat-containing domain"/>
    <property type="match status" value="2"/>
</dbReference>
<dbReference type="AlphaFoldDB" id="A9V507"/>
<dbReference type="SMART" id="SM00248">
    <property type="entry name" value="ANK"/>
    <property type="match status" value="4"/>
</dbReference>
<reference evidence="4 5" key="1">
    <citation type="journal article" date="2008" name="Nature">
        <title>The genome of the choanoflagellate Monosiga brevicollis and the origin of metazoans.</title>
        <authorList>
            <consortium name="JGI Sequencing"/>
            <person name="King N."/>
            <person name="Westbrook M.J."/>
            <person name="Young S.L."/>
            <person name="Kuo A."/>
            <person name="Abedin M."/>
            <person name="Chapman J."/>
            <person name="Fairclough S."/>
            <person name="Hellsten U."/>
            <person name="Isogai Y."/>
            <person name="Letunic I."/>
            <person name="Marr M."/>
            <person name="Pincus D."/>
            <person name="Putnam N."/>
            <person name="Rokas A."/>
            <person name="Wright K.J."/>
            <person name="Zuzow R."/>
            <person name="Dirks W."/>
            <person name="Good M."/>
            <person name="Goodstein D."/>
            <person name="Lemons D."/>
            <person name="Li W."/>
            <person name="Lyons J.B."/>
            <person name="Morris A."/>
            <person name="Nichols S."/>
            <person name="Richter D.J."/>
            <person name="Salamov A."/>
            <person name="Bork P."/>
            <person name="Lim W.A."/>
            <person name="Manning G."/>
            <person name="Miller W.T."/>
            <person name="McGinnis W."/>
            <person name="Shapiro H."/>
            <person name="Tjian R."/>
            <person name="Grigoriev I.V."/>
            <person name="Rokhsar D."/>
        </authorList>
    </citation>
    <scope>NUCLEOTIDE SEQUENCE [LARGE SCALE GENOMIC DNA]</scope>
    <source>
        <strain evidence="5">MX1 / ATCC 50154</strain>
    </source>
</reference>
<dbReference type="KEGG" id="mbr:MONBRDRAFT_27345"/>
<evidence type="ECO:0000313" key="4">
    <source>
        <dbReference type="EMBL" id="EDQ87463.1"/>
    </source>
</evidence>
<evidence type="ECO:0000256" key="1">
    <source>
        <dbReference type="ARBA" id="ARBA00022737"/>
    </source>
</evidence>
<evidence type="ECO:0000313" key="5">
    <source>
        <dbReference type="Proteomes" id="UP000001357"/>
    </source>
</evidence>
<dbReference type="PRINTS" id="PR01415">
    <property type="entry name" value="ANKYRIN"/>
</dbReference>
<dbReference type="STRING" id="81824.A9V507"/>
<dbReference type="PANTHER" id="PTHR24180">
    <property type="entry name" value="CYCLIN-DEPENDENT KINASE INHIBITOR 2C-RELATED"/>
    <property type="match status" value="1"/>
</dbReference>
<feature type="repeat" description="ANK" evidence="3">
    <location>
        <begin position="129"/>
        <end position="160"/>
    </location>
</feature>
<protein>
    <submittedName>
        <fullName evidence="4">Uncharacterized protein</fullName>
    </submittedName>
</protein>
<dbReference type="Pfam" id="PF12796">
    <property type="entry name" value="Ank_2"/>
    <property type="match status" value="1"/>
</dbReference>
<dbReference type="InterPro" id="IPR002110">
    <property type="entry name" value="Ankyrin_rpt"/>
</dbReference>
<dbReference type="GeneID" id="5893002"/>
<dbReference type="EMBL" id="CH991559">
    <property type="protein sequence ID" value="EDQ87463.1"/>
    <property type="molecule type" value="Genomic_DNA"/>
</dbReference>
<feature type="repeat" description="ANK" evidence="3">
    <location>
        <begin position="43"/>
        <end position="75"/>
    </location>
</feature>
<dbReference type="Pfam" id="PF00023">
    <property type="entry name" value="Ank"/>
    <property type="match status" value="2"/>
</dbReference>
<name>A9V507_MONBE</name>
<dbReference type="eggNOG" id="KOG4177">
    <property type="taxonomic scope" value="Eukaryota"/>
</dbReference>
<feature type="repeat" description="ANK" evidence="3">
    <location>
        <begin position="96"/>
        <end position="128"/>
    </location>
</feature>
<evidence type="ECO:0000256" key="2">
    <source>
        <dbReference type="ARBA" id="ARBA00023043"/>
    </source>
</evidence>
<sequence>MSDDGEQLFSACDSSDPQEALQLVTSWDQQRVRDAAQYKGGWFGNTPLHEACFMGHVKVVEMLLKHGADAEAKTSVHLYHMMMMMMLMLMMLYLPDGDTSLHRACYKGHVKVAEMLLKHGADTAAKNNGGHTPLHYCVYGHDKVAEMLLKHGADTEAKNNDGQTPLQLACAAIHPSRKVVQQLLRHGANPDARDLRGARPLDLLLGRGRIKLEVITELLGATQTLCSYQTSNSDDLQILVDCVAALTSAAQAAPTN</sequence>
<dbReference type="InParanoid" id="A9V507"/>
<dbReference type="PROSITE" id="PS50297">
    <property type="entry name" value="ANK_REP_REGION"/>
    <property type="match status" value="3"/>
</dbReference>
<accession>A9V507</accession>
<dbReference type="InterPro" id="IPR036770">
    <property type="entry name" value="Ankyrin_rpt-contain_sf"/>
</dbReference>
<dbReference type="SUPFAM" id="SSF48403">
    <property type="entry name" value="Ankyrin repeat"/>
    <property type="match status" value="1"/>
</dbReference>
<keyword evidence="5" id="KW-1185">Reference proteome</keyword>
<proteinExistence type="predicted"/>
<dbReference type="Proteomes" id="UP000001357">
    <property type="component" value="Unassembled WGS sequence"/>
</dbReference>
<evidence type="ECO:0000256" key="3">
    <source>
        <dbReference type="PROSITE-ProRule" id="PRU00023"/>
    </source>
</evidence>
<organism evidence="4 5">
    <name type="scientific">Monosiga brevicollis</name>
    <name type="common">Choanoflagellate</name>
    <dbReference type="NCBI Taxonomy" id="81824"/>
    <lineage>
        <taxon>Eukaryota</taxon>
        <taxon>Choanoflagellata</taxon>
        <taxon>Craspedida</taxon>
        <taxon>Salpingoecidae</taxon>
        <taxon>Monosiga</taxon>
    </lineage>
</organism>
<dbReference type="PANTHER" id="PTHR24180:SF42">
    <property type="entry name" value="FORK-HEAD DOMAIN-CONTAINING PROTEIN"/>
    <property type="match status" value="1"/>
</dbReference>
<keyword evidence="2 3" id="KW-0040">ANK repeat</keyword>
<gene>
    <name evidence="4" type="ORF">MONBRDRAFT_27345</name>
</gene>
<feature type="repeat" description="ANK" evidence="3">
    <location>
        <begin position="161"/>
        <end position="195"/>
    </location>
</feature>
<dbReference type="PROSITE" id="PS50088">
    <property type="entry name" value="ANK_REPEAT"/>
    <property type="match status" value="4"/>
</dbReference>
<dbReference type="RefSeq" id="XP_001747723.1">
    <property type="nucleotide sequence ID" value="XM_001747671.1"/>
</dbReference>
<keyword evidence="1" id="KW-0677">Repeat</keyword>
<dbReference type="InterPro" id="IPR051637">
    <property type="entry name" value="Ank_repeat_dom-contain_49"/>
</dbReference>